<evidence type="ECO:0000256" key="14">
    <source>
        <dbReference type="ARBA" id="ARBA00022801"/>
    </source>
</evidence>
<dbReference type="RefSeq" id="WP_138210562.1">
    <property type="nucleotide sequence ID" value="NZ_CBCRUQ010000003.1"/>
</dbReference>
<comment type="similarity">
    <text evidence="5">In the N-terminal section; belongs to the glycosyltransferase 51 family.</text>
</comment>
<evidence type="ECO:0000256" key="3">
    <source>
        <dbReference type="ARBA" id="ARBA00004752"/>
    </source>
</evidence>
<evidence type="ECO:0000256" key="11">
    <source>
        <dbReference type="ARBA" id="ARBA00022676"/>
    </source>
</evidence>
<feature type="compositionally biased region" description="Basic and acidic residues" evidence="27">
    <location>
        <begin position="843"/>
        <end position="852"/>
    </location>
</feature>
<evidence type="ECO:0000256" key="17">
    <source>
        <dbReference type="ARBA" id="ARBA00022984"/>
    </source>
</evidence>
<keyword evidence="12 30" id="KW-0808">Transferase</keyword>
<protein>
    <recommendedName>
        <fullName evidence="7">Penicillin-binding protein 1A</fullName>
        <ecNumber evidence="24">2.4.99.28</ecNumber>
        <ecNumber evidence="6">3.4.16.4</ecNumber>
    </recommendedName>
</protein>
<comment type="pathway">
    <text evidence="3">Cell wall biogenesis; peptidoglycan biosynthesis.</text>
</comment>
<evidence type="ECO:0000256" key="7">
    <source>
        <dbReference type="ARBA" id="ARBA00018638"/>
    </source>
</evidence>
<dbReference type="GO" id="GO:0008955">
    <property type="term" value="F:peptidoglycan glycosyltransferase activity"/>
    <property type="evidence" value="ECO:0007669"/>
    <property type="project" value="UniProtKB-EC"/>
</dbReference>
<feature type="region of interest" description="Disordered" evidence="27">
    <location>
        <begin position="789"/>
        <end position="859"/>
    </location>
</feature>
<feature type="domain" description="Glycosyl transferase family 51" evidence="29">
    <location>
        <begin position="72"/>
        <end position="262"/>
    </location>
</feature>
<evidence type="ECO:0000256" key="10">
    <source>
        <dbReference type="ARBA" id="ARBA00022670"/>
    </source>
</evidence>
<evidence type="ECO:0000256" key="22">
    <source>
        <dbReference type="ARBA" id="ARBA00023316"/>
    </source>
</evidence>
<evidence type="ECO:0000256" key="4">
    <source>
        <dbReference type="ARBA" id="ARBA00007090"/>
    </source>
</evidence>
<dbReference type="InterPro" id="IPR012338">
    <property type="entry name" value="Beta-lactam/transpept-like"/>
</dbReference>
<keyword evidence="10" id="KW-0645">Protease</keyword>
<dbReference type="KEGG" id="hhw:NCTC503_01978"/>
<feature type="compositionally biased region" description="Basic and acidic residues" evidence="27">
    <location>
        <begin position="795"/>
        <end position="811"/>
    </location>
</feature>
<feature type="domain" description="Penicillin-binding protein transpeptidase" evidence="28">
    <location>
        <begin position="380"/>
        <end position="642"/>
    </location>
</feature>
<evidence type="ECO:0000256" key="19">
    <source>
        <dbReference type="ARBA" id="ARBA00023136"/>
    </source>
</evidence>
<dbReference type="GO" id="GO:0009252">
    <property type="term" value="P:peptidoglycan biosynthetic process"/>
    <property type="evidence" value="ECO:0007669"/>
    <property type="project" value="UniProtKB-UniPathway"/>
</dbReference>
<organism evidence="30 31">
    <name type="scientific">Hathewaya histolytica</name>
    <name type="common">Clostridium histolyticum</name>
    <dbReference type="NCBI Taxonomy" id="1498"/>
    <lineage>
        <taxon>Bacteria</taxon>
        <taxon>Bacillati</taxon>
        <taxon>Bacillota</taxon>
        <taxon>Clostridia</taxon>
        <taxon>Eubacteriales</taxon>
        <taxon>Clostridiaceae</taxon>
        <taxon>Hathewaya</taxon>
    </lineage>
</organism>
<evidence type="ECO:0000256" key="18">
    <source>
        <dbReference type="ARBA" id="ARBA00022989"/>
    </source>
</evidence>
<feature type="compositionally biased region" description="Low complexity" evidence="27">
    <location>
        <begin position="812"/>
        <end position="839"/>
    </location>
</feature>
<keyword evidence="20" id="KW-0046">Antibiotic resistance</keyword>
<keyword evidence="31" id="KW-1185">Reference proteome</keyword>
<accession>A0A4U9RMG7</accession>
<keyword evidence="21" id="KW-0511">Multifunctional enzyme</keyword>
<evidence type="ECO:0000256" key="8">
    <source>
        <dbReference type="ARBA" id="ARBA00022475"/>
    </source>
</evidence>
<keyword evidence="13" id="KW-0812">Transmembrane</keyword>
<evidence type="ECO:0000256" key="9">
    <source>
        <dbReference type="ARBA" id="ARBA00022645"/>
    </source>
</evidence>
<evidence type="ECO:0000259" key="29">
    <source>
        <dbReference type="Pfam" id="PF00912"/>
    </source>
</evidence>
<evidence type="ECO:0000313" key="30">
    <source>
        <dbReference type="EMBL" id="VTQ92611.1"/>
    </source>
</evidence>
<dbReference type="GO" id="GO:0006508">
    <property type="term" value="P:proteolysis"/>
    <property type="evidence" value="ECO:0007669"/>
    <property type="project" value="UniProtKB-KW"/>
</dbReference>
<name>A0A4U9RMG7_HATHI</name>
<dbReference type="EC" id="2.4.99.28" evidence="24"/>
<dbReference type="AlphaFoldDB" id="A0A4U9RMG7"/>
<dbReference type="OrthoDB" id="9766909at2"/>
<dbReference type="InterPro" id="IPR001264">
    <property type="entry name" value="Glyco_trans_51"/>
</dbReference>
<dbReference type="PANTHER" id="PTHR32282">
    <property type="entry name" value="BINDING PROTEIN TRANSPEPTIDASE, PUTATIVE-RELATED"/>
    <property type="match status" value="1"/>
</dbReference>
<evidence type="ECO:0000256" key="21">
    <source>
        <dbReference type="ARBA" id="ARBA00023268"/>
    </source>
</evidence>
<dbReference type="GO" id="GO:0005886">
    <property type="term" value="C:plasma membrane"/>
    <property type="evidence" value="ECO:0007669"/>
    <property type="project" value="UniProtKB-SubCell"/>
</dbReference>
<dbReference type="Gene3D" id="3.40.710.10">
    <property type="entry name" value="DD-peptidase/beta-lactamase superfamily"/>
    <property type="match status" value="1"/>
</dbReference>
<dbReference type="SUPFAM" id="SSF56601">
    <property type="entry name" value="beta-lactamase/transpeptidase-like"/>
    <property type="match status" value="1"/>
</dbReference>
<evidence type="ECO:0000256" key="23">
    <source>
        <dbReference type="ARBA" id="ARBA00034000"/>
    </source>
</evidence>
<proteinExistence type="inferred from homology"/>
<gene>
    <name evidence="30" type="primary">ponA</name>
    <name evidence="30" type="ORF">NCTC503_01978</name>
</gene>
<evidence type="ECO:0000256" key="20">
    <source>
        <dbReference type="ARBA" id="ARBA00023251"/>
    </source>
</evidence>
<evidence type="ECO:0000256" key="25">
    <source>
        <dbReference type="ARBA" id="ARBA00049902"/>
    </source>
</evidence>
<keyword evidence="22" id="KW-0961">Cell wall biogenesis/degradation</keyword>
<comment type="similarity">
    <text evidence="4">In the C-terminal section; belongs to the transpeptidase family.</text>
</comment>
<dbReference type="GO" id="GO:0071555">
    <property type="term" value="P:cell wall organization"/>
    <property type="evidence" value="ECO:0007669"/>
    <property type="project" value="UniProtKB-KW"/>
</dbReference>
<dbReference type="FunFam" id="1.10.3810.10:FF:000001">
    <property type="entry name" value="Penicillin-binding protein 1A"/>
    <property type="match status" value="1"/>
</dbReference>
<evidence type="ECO:0000256" key="2">
    <source>
        <dbReference type="ARBA" id="ARBA00004401"/>
    </source>
</evidence>
<evidence type="ECO:0000256" key="6">
    <source>
        <dbReference type="ARBA" id="ARBA00012448"/>
    </source>
</evidence>
<dbReference type="InterPro" id="IPR001460">
    <property type="entry name" value="PCN-bd_Tpept"/>
</dbReference>
<dbReference type="PANTHER" id="PTHR32282:SF33">
    <property type="entry name" value="PEPTIDOGLYCAN GLYCOSYLTRANSFERASE"/>
    <property type="match status" value="1"/>
</dbReference>
<comment type="function">
    <text evidence="1">Cell wall formation. Synthesis of cross-linked peptidoglycan from the lipid intermediates. The enzyme has a penicillin-insensitive transglycosylase N-terminal domain (formation of linear glycan strands) and a penicillin-sensitive transpeptidase C-terminal domain (cross-linking of the peptide subunits).</text>
</comment>
<dbReference type="UniPathway" id="UPA00219"/>
<keyword evidence="9" id="KW-0121">Carboxypeptidase</keyword>
<dbReference type="EMBL" id="LR590481">
    <property type="protein sequence ID" value="VTQ92611.1"/>
    <property type="molecule type" value="Genomic_DNA"/>
</dbReference>
<dbReference type="Pfam" id="PF00905">
    <property type="entry name" value="Transpeptidase"/>
    <property type="match status" value="1"/>
</dbReference>
<dbReference type="GO" id="GO:0008658">
    <property type="term" value="F:penicillin binding"/>
    <property type="evidence" value="ECO:0007669"/>
    <property type="project" value="InterPro"/>
</dbReference>
<keyword evidence="11 30" id="KW-0328">Glycosyltransferase</keyword>
<dbReference type="InterPro" id="IPR036950">
    <property type="entry name" value="PBP_transglycosylase"/>
</dbReference>
<dbReference type="SUPFAM" id="SSF53955">
    <property type="entry name" value="Lysozyme-like"/>
    <property type="match status" value="1"/>
</dbReference>
<dbReference type="NCBIfam" id="TIGR02074">
    <property type="entry name" value="PBP_1a_fam"/>
    <property type="match status" value="1"/>
</dbReference>
<dbReference type="GO" id="GO:0046677">
    <property type="term" value="P:response to antibiotic"/>
    <property type="evidence" value="ECO:0007669"/>
    <property type="project" value="UniProtKB-KW"/>
</dbReference>
<dbReference type="InterPro" id="IPR050396">
    <property type="entry name" value="Glycosyltr_51/Transpeptidase"/>
</dbReference>
<keyword evidence="8" id="KW-1003">Cell membrane</keyword>
<dbReference type="Proteomes" id="UP000308489">
    <property type="component" value="Chromosome 1"/>
</dbReference>
<dbReference type="EC" id="3.4.16.4" evidence="6"/>
<keyword evidence="16" id="KW-0735">Signal-anchor</keyword>
<evidence type="ECO:0000256" key="1">
    <source>
        <dbReference type="ARBA" id="ARBA00002624"/>
    </source>
</evidence>
<evidence type="ECO:0000256" key="13">
    <source>
        <dbReference type="ARBA" id="ARBA00022692"/>
    </source>
</evidence>
<evidence type="ECO:0000256" key="26">
    <source>
        <dbReference type="ARBA" id="ARBA00060592"/>
    </source>
</evidence>
<dbReference type="GO" id="GO:0009002">
    <property type="term" value="F:serine-type D-Ala-D-Ala carboxypeptidase activity"/>
    <property type="evidence" value="ECO:0007669"/>
    <property type="project" value="UniProtKB-EC"/>
</dbReference>
<evidence type="ECO:0000256" key="5">
    <source>
        <dbReference type="ARBA" id="ARBA00007739"/>
    </source>
</evidence>
<sequence>MSQNKKMTNKKTKNKNKKKKFKVVMLTLLFMFLTTIVVGSAVFLGMIKTAPEINVSMITSLNEPTKFYDNKGKVIDEYLTTERRDPVEFKEIPKNLSDAFVSIEDERFYKHHGLDYKRLAGATLSNFKNLLKGKRNFQGGSTITQQLIKQRYFLEQSLSNRLSIERKIQEMYLSTQLEKKVSKEKILETYMNTIPLGGSAYGVKSAARQYFNKDLKDLTLTECAFIASCAQSPSVSYGAAKYSFDKNQIHESPRTQAVLKKMLEGNYISNDEYEKALKPQLKYALNNKTKNKMNYEWFSRPVIDEVIKDLKSKYNYSDNEVNSLLAYGGLKIYTTMDTELQKKSKEILDDSSSNEKTRSWQYIFPRKGNLEPVQPNLQASATIIDYRTGEVKAIIGGRGEQGPLSYNRAASSKFLRAPGSAIKPLTVFAPAIDSKIATAGTVFEDSPLSNDLANLYGAKGKPYQPKNASRTFAGYMPLREAIRVSSNLVSVKLTHEVSLKTSALYGEKFGLQLDDQDKKSIAALALGQLDSGQYNGTNPLTLSAAYGVFGNNGNIVRPRVYTKVLDRTGKNILETKTQSNKVLSPEAAYIMYDMLKEPVSPGGTGRNANFEGMSVRGKTGTSSNGKDLWFSGLTPYYSATVWVGNDDNSDIQGGIYSSTVGKLWSRIMQEAHKNLQDKDIPRPSNIVESKVSMDSGTLPSELSYKDPRGSRVYTELFIKGTEPTTYDNVHVSASVVDKGNRKYVLASSSSNPRTVQQRVFIKRDYTPSAYLKDQPYVLPKAYDDSKFQITNIDTSNKDKEKNKEKEKEKDNPNQGNPTPDTTQNQTPPSTPVNPNSSLPGSEGQKKEKDKLKDKLKKAN</sequence>
<comment type="catalytic activity">
    <reaction evidence="25">
        <text>[GlcNAc-(1-&gt;4)-Mur2Ac(oyl-L-Ala-gamma-D-Glu-L-Lys-D-Ala-D-Ala)](n)-di-trans,octa-cis-undecaprenyl diphosphate + beta-D-GlcNAc-(1-&gt;4)-Mur2Ac(oyl-L-Ala-gamma-D-Glu-L-Lys-D-Ala-D-Ala)-di-trans,octa-cis-undecaprenyl diphosphate = [GlcNAc-(1-&gt;4)-Mur2Ac(oyl-L-Ala-gamma-D-Glu-L-Lys-D-Ala-D-Ala)](n+1)-di-trans,octa-cis-undecaprenyl diphosphate + di-trans,octa-cis-undecaprenyl diphosphate + H(+)</text>
        <dbReference type="Rhea" id="RHEA:23708"/>
        <dbReference type="Rhea" id="RHEA-COMP:9602"/>
        <dbReference type="Rhea" id="RHEA-COMP:9603"/>
        <dbReference type="ChEBI" id="CHEBI:15378"/>
        <dbReference type="ChEBI" id="CHEBI:58405"/>
        <dbReference type="ChEBI" id="CHEBI:60033"/>
        <dbReference type="ChEBI" id="CHEBI:78435"/>
        <dbReference type="EC" id="2.4.99.28"/>
    </reaction>
</comment>
<dbReference type="Pfam" id="PF00912">
    <property type="entry name" value="Transgly"/>
    <property type="match status" value="1"/>
</dbReference>
<comment type="catalytic activity">
    <reaction evidence="23">
        <text>Preferential cleavage: (Ac)2-L-Lys-D-Ala-|-D-Ala. Also transpeptidation of peptidyl-alanyl moieties that are N-acyl substituents of D-alanine.</text>
        <dbReference type="EC" id="3.4.16.4"/>
    </reaction>
</comment>
<evidence type="ECO:0000256" key="24">
    <source>
        <dbReference type="ARBA" id="ARBA00044770"/>
    </source>
</evidence>
<keyword evidence="19" id="KW-0472">Membrane</keyword>
<evidence type="ECO:0000256" key="27">
    <source>
        <dbReference type="SAM" id="MobiDB-lite"/>
    </source>
</evidence>
<evidence type="ECO:0000256" key="16">
    <source>
        <dbReference type="ARBA" id="ARBA00022968"/>
    </source>
</evidence>
<comment type="pathway">
    <text evidence="26">Glycan biosynthesis.</text>
</comment>
<dbReference type="GO" id="GO:0008360">
    <property type="term" value="P:regulation of cell shape"/>
    <property type="evidence" value="ECO:0007669"/>
    <property type="project" value="UniProtKB-KW"/>
</dbReference>
<evidence type="ECO:0000313" key="31">
    <source>
        <dbReference type="Proteomes" id="UP000308489"/>
    </source>
</evidence>
<evidence type="ECO:0000256" key="15">
    <source>
        <dbReference type="ARBA" id="ARBA00022960"/>
    </source>
</evidence>
<dbReference type="InterPro" id="IPR023346">
    <property type="entry name" value="Lysozyme-like_dom_sf"/>
</dbReference>
<keyword evidence="15" id="KW-0133">Cell shape</keyword>
<comment type="subcellular location">
    <subcellularLocation>
        <location evidence="2">Cell membrane</location>
        <topology evidence="2">Single-pass type II membrane protein</topology>
    </subcellularLocation>
</comment>
<keyword evidence="18" id="KW-1133">Transmembrane helix</keyword>
<keyword evidence="17" id="KW-0573">Peptidoglycan synthesis</keyword>
<reference evidence="30 31" key="1">
    <citation type="submission" date="2019-05" db="EMBL/GenBank/DDBJ databases">
        <authorList>
            <consortium name="Pathogen Informatics"/>
        </authorList>
    </citation>
    <scope>NUCLEOTIDE SEQUENCE [LARGE SCALE GENOMIC DNA]</scope>
    <source>
        <strain evidence="30 31">NCTC503</strain>
    </source>
</reference>
<keyword evidence="14" id="KW-0378">Hydrolase</keyword>
<evidence type="ECO:0000259" key="28">
    <source>
        <dbReference type="Pfam" id="PF00905"/>
    </source>
</evidence>
<evidence type="ECO:0000256" key="12">
    <source>
        <dbReference type="ARBA" id="ARBA00022679"/>
    </source>
</evidence>
<dbReference type="Gene3D" id="1.10.3810.10">
    <property type="entry name" value="Biosynthetic peptidoglycan transglycosylase-like"/>
    <property type="match status" value="1"/>
</dbReference>